<evidence type="ECO:0000256" key="1">
    <source>
        <dbReference type="SAM" id="MobiDB-lite"/>
    </source>
</evidence>
<sequence>MRLVSLLLLLLSTKHWLAMLQSGHNTCPICRQSLPETSTAAQTLNDHLLLTRQRNIASSSASINSAALGDAANGGAVGAGPNAEAQPAESVDDRRGIETAQGTEEADQ</sequence>
<evidence type="ECO:0000313" key="4">
    <source>
        <dbReference type="WBParaSite" id="GPLIN_001196900"/>
    </source>
</evidence>
<feature type="region of interest" description="Disordered" evidence="1">
    <location>
        <begin position="70"/>
        <end position="108"/>
    </location>
</feature>
<feature type="compositionally biased region" description="Low complexity" evidence="1">
    <location>
        <begin position="70"/>
        <end position="85"/>
    </location>
</feature>
<evidence type="ECO:0000313" key="3">
    <source>
        <dbReference type="Proteomes" id="UP000050741"/>
    </source>
</evidence>
<organism evidence="3 4">
    <name type="scientific">Globodera pallida</name>
    <name type="common">Potato cyst nematode worm</name>
    <name type="synonym">Heterodera pallida</name>
    <dbReference type="NCBI Taxonomy" id="36090"/>
    <lineage>
        <taxon>Eukaryota</taxon>
        <taxon>Metazoa</taxon>
        <taxon>Ecdysozoa</taxon>
        <taxon>Nematoda</taxon>
        <taxon>Chromadorea</taxon>
        <taxon>Rhabditida</taxon>
        <taxon>Tylenchina</taxon>
        <taxon>Tylenchomorpha</taxon>
        <taxon>Tylenchoidea</taxon>
        <taxon>Heteroderidae</taxon>
        <taxon>Heteroderinae</taxon>
        <taxon>Globodera</taxon>
    </lineage>
</organism>
<proteinExistence type="predicted"/>
<dbReference type="AlphaFoldDB" id="A0A183CGG4"/>
<keyword evidence="3" id="KW-1185">Reference proteome</keyword>
<reference evidence="3" key="1">
    <citation type="submission" date="2014-05" db="EMBL/GenBank/DDBJ databases">
        <title>The genome and life-stage specific transcriptomes of Globodera pallida elucidate key aspects of plant parasitism by a cyst nematode.</title>
        <authorList>
            <person name="Cotton J.A."/>
            <person name="Lilley C.J."/>
            <person name="Jones L.M."/>
            <person name="Kikuchi T."/>
            <person name="Reid A.J."/>
            <person name="Thorpe P."/>
            <person name="Tsai I.J."/>
            <person name="Beasley H."/>
            <person name="Blok V."/>
            <person name="Cock P.J.A."/>
            <person name="Van den Akker S.E."/>
            <person name="Holroyd N."/>
            <person name="Hunt M."/>
            <person name="Mantelin S."/>
            <person name="Naghra H."/>
            <person name="Pain A."/>
            <person name="Palomares-Rius J.E."/>
            <person name="Zarowiecki M."/>
            <person name="Berriman M."/>
            <person name="Jones J.T."/>
            <person name="Urwin P.E."/>
        </authorList>
    </citation>
    <scope>NUCLEOTIDE SEQUENCE [LARGE SCALE GENOMIC DNA]</scope>
    <source>
        <strain evidence="3">Lindley</strain>
    </source>
</reference>
<accession>A0A183CGG4</accession>
<feature type="signal peptide" evidence="2">
    <location>
        <begin position="1"/>
        <end position="18"/>
    </location>
</feature>
<reference evidence="4" key="2">
    <citation type="submission" date="2016-06" db="UniProtKB">
        <authorList>
            <consortium name="WormBaseParasite"/>
        </authorList>
    </citation>
    <scope>IDENTIFICATION</scope>
</reference>
<name>A0A183CGG4_GLOPA</name>
<dbReference type="Proteomes" id="UP000050741">
    <property type="component" value="Unassembled WGS sequence"/>
</dbReference>
<dbReference type="WBParaSite" id="GPLIN_001196900">
    <property type="protein sequence ID" value="GPLIN_001196900"/>
    <property type="gene ID" value="GPLIN_001196900"/>
</dbReference>
<protein>
    <submittedName>
        <fullName evidence="4">RING-type domain-containing protein</fullName>
    </submittedName>
</protein>
<feature type="chain" id="PRO_5008147589" evidence="2">
    <location>
        <begin position="19"/>
        <end position="108"/>
    </location>
</feature>
<evidence type="ECO:0000256" key="2">
    <source>
        <dbReference type="SAM" id="SignalP"/>
    </source>
</evidence>
<keyword evidence="2" id="KW-0732">Signal</keyword>